<dbReference type="STRING" id="105351.A0A401KYN3"/>
<dbReference type="PROSITE" id="PS50879">
    <property type="entry name" value="RNASE_H_1"/>
    <property type="match status" value="1"/>
</dbReference>
<protein>
    <submittedName>
        <fullName evidence="7">Putative 115 kDa protein in type-1 retrotransposable element R1DM</fullName>
    </submittedName>
</protein>
<evidence type="ECO:0000259" key="4">
    <source>
        <dbReference type="PROSITE" id="PS50158"/>
    </source>
</evidence>
<feature type="domain" description="RNase H type-1" evidence="6">
    <location>
        <begin position="1362"/>
        <end position="1509"/>
    </location>
</feature>
<evidence type="ECO:0000259" key="6">
    <source>
        <dbReference type="PROSITE" id="PS50879"/>
    </source>
</evidence>
<dbReference type="CDD" id="cd09276">
    <property type="entry name" value="Rnase_HI_RT_non_LTR"/>
    <property type="match status" value="1"/>
</dbReference>
<keyword evidence="1" id="KW-0862">Zinc</keyword>
<dbReference type="Gene3D" id="3.60.10.10">
    <property type="entry name" value="Endonuclease/exonuclease/phosphatase"/>
    <property type="match status" value="1"/>
</dbReference>
<evidence type="ECO:0000256" key="2">
    <source>
        <dbReference type="SAM" id="Coils"/>
    </source>
</evidence>
<dbReference type="InterPro" id="IPR001878">
    <property type="entry name" value="Znf_CCHC"/>
</dbReference>
<dbReference type="InterPro" id="IPR036397">
    <property type="entry name" value="RNaseH_sf"/>
</dbReference>
<accession>A0A401KYN3</accession>
<dbReference type="GO" id="GO:0004523">
    <property type="term" value="F:RNA-DNA hybrid ribonuclease activity"/>
    <property type="evidence" value="ECO:0007669"/>
    <property type="project" value="InterPro"/>
</dbReference>
<dbReference type="Proteomes" id="UP000286921">
    <property type="component" value="Unassembled WGS sequence"/>
</dbReference>
<feature type="domain" description="CCHC-type" evidence="4">
    <location>
        <begin position="345"/>
        <end position="362"/>
    </location>
</feature>
<sequence length="1678" mass="190202">MADPPAGAPEPLGNMTTLGNDALENSESTTTRKTRRQARADNHQDQANSLIIEPSTAGTNTPRVTTKEIRQIIEHLQHTIEKQTTLIQATRTELREVKHNQRELQTQNEKLQDEIQTLRTQIEGLDAPNPTRSWAAVAADTNNCEPSKNRRTEKDKNCIRISTQPLPTDTTGIYTNTNEFGRYLPTSSANNHIRTALLNAPSTHGVQVAGVGTTKTGYVIRFKDPESAETARNNTEWLQELGHETRLVKPRYGVAVHHVPTQGLDLEKDKTGAIRKIAQENDLQERGFRIEDIAWLKKKDKALGPFASLGIWFDSAEAANWMLDNGLLIDQRYIGRVEKCEIRKRRCFRCQEFGHLAWSCKETPRCGHCGDQHERARCPPGLVPDARHSAPRTMLENNLRILQLNMMKSKPCMEALINDNQTQNLDILLIQEPSTTMYRSHVNHSAWRLHRPTVTSDSVRFRSLIYVNRRLSTSSYRQVHCDHPDVTAIKIRTPELQILVFSVYIEPIPMHNPGEASARRVLSAIHDTIHSTLQNTNKTTSLILSGDFNRHHPAWGGNHVQSRFIEDASELINFFNTYSLRSCLPRGTATFWSLSHPGRNSTIDQTLTDRPGMLLKCHLYHDNYGSDHRATYSEWSLRMPRNPDTKPRKAYERADWEKIGWDIWENMRPWETPDTIETLDATVEKLIQATATAIDKDIPNLQPSPYAKRWFTPDLKTQQKAVNQTRRKWQESCARAGRDDPYTKLLSEEMRQKRRTWTRAIEKAKTAHWKQFLDRAGEGRLWKAATYMRPRESWSSVPALKVDNRSVTGNQEKAEAFMDTFFPTMAPAQEETPTRIPAELPWQPITELEVYRSLQAAKSSTAPGEDGLPMLIWKRLWRHLGNLITRIFAASIDLGYHPRKWRSARIVVLRKPGKSDYSIPGAYRPISLLNTLGKLLEAVMARRLSYLAEHYGLLPDTQFGGRPGRTTEQALLVLTNAIDRAWYGQRVVTLVAFDLKGAFNGVNKTSLDIRLQAKGIPKVARRWIASFMSGRQARIGFDDYCSEVIPLGNAGLAQGSPLSPILFAFFNSDLVDQPVNYHGGASAFIDDYFRWRVGRSAEENLAKLQSEDIPRIEAWARKTGSSFAAEKTELIHITRKRREQCRGQITINSSVITPSTTAKLLGVIFDHELRWKEHVQQAVKRATKVNVAIGGLRQLRPEQMRQLYEACVTPVVQYASTVWHDPLRDKTHLRQLRTVQRTALIRILSAFRTVATSTLDVEAYILPIHLRLRQRAQTTITQLHTLPRKHPIREVLLRARRRRGNVGSHARFPLAETLKTMNLERLDDLEMIDPAPQPPWRTEAFSKIDIATNREIAMEQAEAARSESDLVVYSDASGRQGHLGAAAAVLDDESVTTESLQIQVGPTDQWSVHAAELIGILYAINLINRIVLQQRRAGQKRARTVTILSDSTSALLAIQKPGSKSGQQIIYAIHQAAKNTRTHGVTIRLQWVPGHSEILGNDTADRLAKEAAIPGKTHPFSPLLSRERAYIRQGILTQWEKEWKESRDGGHLRKIDNTLPAKYTRRLYGALPRNRAYLLTQIRSGHCWLSTYGKLFGFRDDDRCLCGGRESIIHVLLDCPLLRDLRRELRAKVGDALNSMSVLLGGSCQEGGSRVSNASRTKTVEAVLDFAEASQRFRSRVP</sequence>
<dbReference type="PANTHER" id="PTHR33481">
    <property type="entry name" value="REVERSE TRANSCRIPTASE"/>
    <property type="match status" value="1"/>
</dbReference>
<name>A0A401KYN3_ASPAW</name>
<reference evidence="7 8" key="1">
    <citation type="submission" date="2016-09" db="EMBL/GenBank/DDBJ databases">
        <title>Aspergillus awamori IFM 58123T.</title>
        <authorList>
            <person name="Kusuya Y."/>
            <person name="Shimizu M."/>
            <person name="Takahashi H."/>
            <person name="Yaguchi T."/>
        </authorList>
    </citation>
    <scope>NUCLEOTIDE SEQUENCE [LARGE SCALE GENOMIC DNA]</scope>
    <source>
        <strain evidence="7 8">IFM 58123</strain>
    </source>
</reference>
<evidence type="ECO:0000313" key="7">
    <source>
        <dbReference type="EMBL" id="GCB24423.1"/>
    </source>
</evidence>
<dbReference type="GO" id="GO:0003676">
    <property type="term" value="F:nucleic acid binding"/>
    <property type="evidence" value="ECO:0007669"/>
    <property type="project" value="InterPro"/>
</dbReference>
<dbReference type="InterPro" id="IPR036691">
    <property type="entry name" value="Endo/exonu/phosph_ase_sf"/>
</dbReference>
<dbReference type="Gene3D" id="3.30.420.10">
    <property type="entry name" value="Ribonuclease H-like superfamily/Ribonuclease H"/>
    <property type="match status" value="1"/>
</dbReference>
<dbReference type="PROSITE" id="PS50878">
    <property type="entry name" value="RT_POL"/>
    <property type="match status" value="1"/>
</dbReference>
<keyword evidence="1" id="KW-0863">Zinc-finger</keyword>
<dbReference type="CDD" id="cd01650">
    <property type="entry name" value="RT_nLTR_like"/>
    <property type="match status" value="1"/>
</dbReference>
<keyword evidence="1" id="KW-0479">Metal-binding</keyword>
<dbReference type="Pfam" id="PF00075">
    <property type="entry name" value="RNase_H"/>
    <property type="match status" value="1"/>
</dbReference>
<dbReference type="InterPro" id="IPR005135">
    <property type="entry name" value="Endo/exonuclease/phosphatase"/>
</dbReference>
<evidence type="ECO:0000256" key="1">
    <source>
        <dbReference type="PROSITE-ProRule" id="PRU00047"/>
    </source>
</evidence>
<dbReference type="InterPro" id="IPR043502">
    <property type="entry name" value="DNA/RNA_pol_sf"/>
</dbReference>
<dbReference type="PANTHER" id="PTHR33481:SF1">
    <property type="entry name" value="ENDONUCLEASE_EXONUCLEASE_PHOSPHATASE DOMAIN-CONTAINING PROTEIN-RELATED"/>
    <property type="match status" value="1"/>
</dbReference>
<dbReference type="SUPFAM" id="SSF53098">
    <property type="entry name" value="Ribonuclease H-like"/>
    <property type="match status" value="1"/>
</dbReference>
<feature type="coiled-coil region" evidence="2">
    <location>
        <begin position="87"/>
        <end position="121"/>
    </location>
</feature>
<dbReference type="PROSITE" id="PS50158">
    <property type="entry name" value="ZF_CCHC"/>
    <property type="match status" value="1"/>
</dbReference>
<comment type="caution">
    <text evidence="7">The sequence shown here is derived from an EMBL/GenBank/DDBJ whole genome shotgun (WGS) entry which is preliminary data.</text>
</comment>
<gene>
    <name evidence="7" type="ORF">AAWM_07308</name>
</gene>
<feature type="domain" description="Reverse transcriptase" evidence="5">
    <location>
        <begin position="890"/>
        <end position="1165"/>
    </location>
</feature>
<keyword evidence="2" id="KW-0175">Coiled coil</keyword>
<dbReference type="InterPro" id="IPR000477">
    <property type="entry name" value="RT_dom"/>
</dbReference>
<keyword evidence="8" id="KW-1185">Reference proteome</keyword>
<evidence type="ECO:0000313" key="8">
    <source>
        <dbReference type="Proteomes" id="UP000286921"/>
    </source>
</evidence>
<feature type="compositionally biased region" description="Polar residues" evidence="3">
    <location>
        <begin position="14"/>
        <end position="28"/>
    </location>
</feature>
<dbReference type="InterPro" id="IPR002156">
    <property type="entry name" value="RNaseH_domain"/>
</dbReference>
<dbReference type="SUPFAM" id="SSF56219">
    <property type="entry name" value="DNase I-like"/>
    <property type="match status" value="1"/>
</dbReference>
<dbReference type="GO" id="GO:0008270">
    <property type="term" value="F:zinc ion binding"/>
    <property type="evidence" value="ECO:0007669"/>
    <property type="project" value="UniProtKB-KW"/>
</dbReference>
<feature type="region of interest" description="Disordered" evidence="3">
    <location>
        <begin position="1"/>
        <end position="63"/>
    </location>
</feature>
<dbReference type="SUPFAM" id="SSF56672">
    <property type="entry name" value="DNA/RNA polymerases"/>
    <property type="match status" value="1"/>
</dbReference>
<dbReference type="InterPro" id="IPR012337">
    <property type="entry name" value="RNaseH-like_sf"/>
</dbReference>
<dbReference type="SMART" id="SM00343">
    <property type="entry name" value="ZnF_C2HC"/>
    <property type="match status" value="1"/>
</dbReference>
<evidence type="ECO:0000259" key="5">
    <source>
        <dbReference type="PROSITE" id="PS50878"/>
    </source>
</evidence>
<dbReference type="EMBL" id="BDHI01000017">
    <property type="protein sequence ID" value="GCB24423.1"/>
    <property type="molecule type" value="Genomic_DNA"/>
</dbReference>
<dbReference type="Pfam" id="PF14529">
    <property type="entry name" value="Exo_endo_phos_2"/>
    <property type="match status" value="1"/>
</dbReference>
<organism evidence="7 8">
    <name type="scientific">Aspergillus awamori</name>
    <name type="common">Black koji mold</name>
    <dbReference type="NCBI Taxonomy" id="105351"/>
    <lineage>
        <taxon>Eukaryota</taxon>
        <taxon>Fungi</taxon>
        <taxon>Dikarya</taxon>
        <taxon>Ascomycota</taxon>
        <taxon>Pezizomycotina</taxon>
        <taxon>Eurotiomycetes</taxon>
        <taxon>Eurotiomycetidae</taxon>
        <taxon>Eurotiales</taxon>
        <taxon>Aspergillaceae</taxon>
        <taxon>Aspergillus</taxon>
    </lineage>
</organism>
<dbReference type="Pfam" id="PF00078">
    <property type="entry name" value="RVT_1"/>
    <property type="match status" value="1"/>
</dbReference>
<evidence type="ECO:0000256" key="3">
    <source>
        <dbReference type="SAM" id="MobiDB-lite"/>
    </source>
</evidence>
<proteinExistence type="predicted"/>